<keyword evidence="3" id="KW-0472">Membrane</keyword>
<feature type="transmembrane region" description="Helical" evidence="3">
    <location>
        <begin position="89"/>
        <end position="113"/>
    </location>
</feature>
<keyword evidence="2" id="KW-0802">TPR repeat</keyword>
<dbReference type="HOGENOM" id="CLU_442657_0_0_12"/>
<dbReference type="PATRIC" id="fig|869212.3.peg.172"/>
<dbReference type="PANTHER" id="PTHR43156">
    <property type="entry name" value="STAGE II SPORULATION PROTEIN E-RELATED"/>
    <property type="match status" value="1"/>
</dbReference>
<keyword evidence="1" id="KW-0378">Hydrolase</keyword>
<evidence type="ECO:0000259" key="4">
    <source>
        <dbReference type="SMART" id="SM00331"/>
    </source>
</evidence>
<protein>
    <submittedName>
        <fullName evidence="5">Stage II sporulation protein E</fullName>
    </submittedName>
</protein>
<dbReference type="Pfam" id="PF07228">
    <property type="entry name" value="SpoIIE"/>
    <property type="match status" value="1"/>
</dbReference>
<sequence>MMSRLRNLFRKNPDRIQYRQEFVADMDRQLNGFVRIGSAIAIFAWLDFAFNTDKKLHPEFPELLYFRLGLTGIAILVFLATFIPQLSRFGALSIKLLIGYVIVATSFFTGRIADDPNYVSGLQIVVMIPIATPVAFRLFLALETISILTFVISVLVHKPNLSTPAAAYSMNNLLISYVIAISFSFMLDRIRFGSFMKTKKIELKNIEIEAQIKRINELKTQQDGDYFLTSQLLHPLALNEAVPSRIRVEFLTEQKKKFQFRQWHSEIGGDISSSNSVILRNKRYVAFMNGDAMGKSIQGAGGALVLGTVFKSFLHRTQNDEMSRFVFPEQWLRDCYEELDHVMISFDGRMLVSAVIGLIDEDSGLLYYINAEHPWIVVLRNGEASFIEEEMTLRKLGMPENEELFRVKTYRLQQGDVIFAGSDGRDDISMGRDEMGNSMINSDETLFLRTIEKANGDLHEIRRQLQERGDITDDLSLIRITYDGTGHEPITKSDLSVIRRYAQNKDYEGAAQELDKLYAENPHDPKIVYELALLNSRLKHFAKAAALGEEYCNYDPSDLGMIYLTSRALKYCANGDKSLLKRAADYGERLILREPMSFHGIVNLSDIYRRLEKKDKAALLFKKAQAFDPENRAVKRLEGLLTGS</sequence>
<dbReference type="STRING" id="869212.Turpa_0212"/>
<evidence type="ECO:0000256" key="3">
    <source>
        <dbReference type="SAM" id="Phobius"/>
    </source>
</evidence>
<dbReference type="AlphaFoldDB" id="I4B0R5"/>
<dbReference type="InterPro" id="IPR019734">
    <property type="entry name" value="TPR_rpt"/>
</dbReference>
<dbReference type="KEGG" id="tpx:Turpa_0212"/>
<evidence type="ECO:0000256" key="2">
    <source>
        <dbReference type="PROSITE-ProRule" id="PRU00339"/>
    </source>
</evidence>
<keyword evidence="6" id="KW-1185">Reference proteome</keyword>
<evidence type="ECO:0000313" key="5">
    <source>
        <dbReference type="EMBL" id="AFM10872.1"/>
    </source>
</evidence>
<feature type="transmembrane region" description="Helical" evidence="3">
    <location>
        <begin position="134"/>
        <end position="156"/>
    </location>
</feature>
<keyword evidence="3" id="KW-0812">Transmembrane</keyword>
<dbReference type="EMBL" id="CP002959">
    <property type="protein sequence ID" value="AFM10872.1"/>
    <property type="molecule type" value="Genomic_DNA"/>
</dbReference>
<dbReference type="Gene3D" id="3.60.40.10">
    <property type="entry name" value="PPM-type phosphatase domain"/>
    <property type="match status" value="1"/>
</dbReference>
<reference evidence="5 6" key="1">
    <citation type="submission" date="2012-06" db="EMBL/GenBank/DDBJ databases">
        <title>The complete chromosome of genome of Turneriella parva DSM 21527.</title>
        <authorList>
            <consortium name="US DOE Joint Genome Institute (JGI-PGF)"/>
            <person name="Lucas S."/>
            <person name="Han J."/>
            <person name="Lapidus A."/>
            <person name="Bruce D."/>
            <person name="Goodwin L."/>
            <person name="Pitluck S."/>
            <person name="Peters L."/>
            <person name="Kyrpides N."/>
            <person name="Mavromatis K."/>
            <person name="Ivanova N."/>
            <person name="Mikhailova N."/>
            <person name="Chertkov O."/>
            <person name="Detter J.C."/>
            <person name="Tapia R."/>
            <person name="Han C."/>
            <person name="Land M."/>
            <person name="Hauser L."/>
            <person name="Markowitz V."/>
            <person name="Cheng J.-F."/>
            <person name="Hugenholtz P."/>
            <person name="Woyke T."/>
            <person name="Wu D."/>
            <person name="Gronow S."/>
            <person name="Wellnitz S."/>
            <person name="Brambilla E."/>
            <person name="Klenk H.-P."/>
            <person name="Eisen J.A."/>
        </authorList>
    </citation>
    <scope>NUCLEOTIDE SEQUENCE [LARGE SCALE GENOMIC DNA]</scope>
    <source>
        <strain evidence="6">ATCC BAA-1111 / DSM 21527 / NCTC 11395 / H</strain>
    </source>
</reference>
<feature type="transmembrane region" description="Helical" evidence="3">
    <location>
        <begin position="32"/>
        <end position="52"/>
    </location>
</feature>
<dbReference type="GO" id="GO:0016791">
    <property type="term" value="F:phosphatase activity"/>
    <property type="evidence" value="ECO:0007669"/>
    <property type="project" value="TreeGrafter"/>
</dbReference>
<feature type="transmembrane region" description="Helical" evidence="3">
    <location>
        <begin position="64"/>
        <end position="83"/>
    </location>
</feature>
<organism evidence="5 6">
    <name type="scientific">Turneriella parva (strain ATCC BAA-1111 / DSM 21527 / NCTC 11395 / H)</name>
    <name type="common">Leptospira parva</name>
    <dbReference type="NCBI Taxonomy" id="869212"/>
    <lineage>
        <taxon>Bacteria</taxon>
        <taxon>Pseudomonadati</taxon>
        <taxon>Spirochaetota</taxon>
        <taxon>Spirochaetia</taxon>
        <taxon>Leptospirales</taxon>
        <taxon>Leptospiraceae</taxon>
        <taxon>Turneriella</taxon>
    </lineage>
</organism>
<dbReference type="SMART" id="SM00331">
    <property type="entry name" value="PP2C_SIG"/>
    <property type="match status" value="1"/>
</dbReference>
<feature type="repeat" description="TPR" evidence="2">
    <location>
        <begin position="598"/>
        <end position="631"/>
    </location>
</feature>
<dbReference type="Gene3D" id="1.25.40.10">
    <property type="entry name" value="Tetratricopeptide repeat domain"/>
    <property type="match status" value="1"/>
</dbReference>
<dbReference type="RefSeq" id="WP_014801393.1">
    <property type="nucleotide sequence ID" value="NC_018020.1"/>
</dbReference>
<dbReference type="OrthoDB" id="341979at2"/>
<dbReference type="InterPro" id="IPR011990">
    <property type="entry name" value="TPR-like_helical_dom_sf"/>
</dbReference>
<evidence type="ECO:0000256" key="1">
    <source>
        <dbReference type="ARBA" id="ARBA00022801"/>
    </source>
</evidence>
<dbReference type="PROSITE" id="PS50005">
    <property type="entry name" value="TPR"/>
    <property type="match status" value="1"/>
</dbReference>
<dbReference type="Proteomes" id="UP000006048">
    <property type="component" value="Chromosome"/>
</dbReference>
<dbReference type="InterPro" id="IPR001932">
    <property type="entry name" value="PPM-type_phosphatase-like_dom"/>
</dbReference>
<proteinExistence type="predicted"/>
<gene>
    <name evidence="5" type="ordered locus">Turpa_0212</name>
</gene>
<name>I4B0R5_TURPD</name>
<dbReference type="InterPro" id="IPR036457">
    <property type="entry name" value="PPM-type-like_dom_sf"/>
</dbReference>
<feature type="domain" description="PPM-type phosphatase" evidence="4">
    <location>
        <begin position="266"/>
        <end position="482"/>
    </location>
</feature>
<accession>I4B0R5</accession>
<feature type="transmembrane region" description="Helical" evidence="3">
    <location>
        <begin position="168"/>
        <end position="187"/>
    </location>
</feature>
<evidence type="ECO:0000313" key="6">
    <source>
        <dbReference type="Proteomes" id="UP000006048"/>
    </source>
</evidence>
<dbReference type="SUPFAM" id="SSF81606">
    <property type="entry name" value="PP2C-like"/>
    <property type="match status" value="1"/>
</dbReference>
<dbReference type="SUPFAM" id="SSF48452">
    <property type="entry name" value="TPR-like"/>
    <property type="match status" value="1"/>
</dbReference>
<dbReference type="InterPro" id="IPR052016">
    <property type="entry name" value="Bact_Sigma-Reg"/>
</dbReference>
<dbReference type="PANTHER" id="PTHR43156:SF2">
    <property type="entry name" value="STAGE II SPORULATION PROTEIN E"/>
    <property type="match status" value="1"/>
</dbReference>
<keyword evidence="3" id="KW-1133">Transmembrane helix</keyword>